<protein>
    <recommendedName>
        <fullName evidence="2">DUF2062 domain-containing protein</fullName>
    </recommendedName>
</protein>
<dbReference type="InterPro" id="IPR018639">
    <property type="entry name" value="DUF2062"/>
</dbReference>
<feature type="transmembrane region" description="Helical" evidence="1">
    <location>
        <begin position="63"/>
        <end position="82"/>
    </location>
</feature>
<evidence type="ECO:0000259" key="2">
    <source>
        <dbReference type="Pfam" id="PF09835"/>
    </source>
</evidence>
<keyword evidence="1" id="KW-0472">Membrane</keyword>
<dbReference type="EMBL" id="LAZR01000119">
    <property type="protein sequence ID" value="KKN89368.1"/>
    <property type="molecule type" value="Genomic_DNA"/>
</dbReference>
<dbReference type="Pfam" id="PF09835">
    <property type="entry name" value="DUF2062"/>
    <property type="match status" value="1"/>
</dbReference>
<sequence length="184" mass="21122">MPIKTTISWLGSFFKYRILHVDDTPHRIALSIALAIFAAWTPAIGLQTVGLLLLCLLFGANKLVGLPFVWVSNPATLVPIYYPNYLFGRWILGSPAKEINWGAALTGHDTWWRKIQNWWELTNEIVWPLWVGSLLIGLVLAAIVYVGAYYGVIYYRKARPHLRLKLPHRYRRHREPPATTDDDD</sequence>
<dbReference type="AlphaFoldDB" id="A0A0F9XCC6"/>
<feature type="transmembrane region" description="Helical" evidence="1">
    <location>
        <begin position="28"/>
        <end position="56"/>
    </location>
</feature>
<proteinExistence type="predicted"/>
<comment type="caution">
    <text evidence="3">The sequence shown here is derived from an EMBL/GenBank/DDBJ whole genome shotgun (WGS) entry which is preliminary data.</text>
</comment>
<accession>A0A0F9XCC6</accession>
<keyword evidence="1" id="KW-0812">Transmembrane</keyword>
<feature type="transmembrane region" description="Helical" evidence="1">
    <location>
        <begin position="127"/>
        <end position="155"/>
    </location>
</feature>
<organism evidence="3">
    <name type="scientific">marine sediment metagenome</name>
    <dbReference type="NCBI Taxonomy" id="412755"/>
    <lineage>
        <taxon>unclassified sequences</taxon>
        <taxon>metagenomes</taxon>
        <taxon>ecological metagenomes</taxon>
    </lineage>
</organism>
<gene>
    <name evidence="3" type="ORF">LCGC14_0238750</name>
</gene>
<dbReference type="PANTHER" id="PTHR40547:SF1">
    <property type="entry name" value="SLL0298 PROTEIN"/>
    <property type="match status" value="1"/>
</dbReference>
<name>A0A0F9XCC6_9ZZZZ</name>
<reference evidence="3" key="1">
    <citation type="journal article" date="2015" name="Nature">
        <title>Complex archaea that bridge the gap between prokaryotes and eukaryotes.</title>
        <authorList>
            <person name="Spang A."/>
            <person name="Saw J.H."/>
            <person name="Jorgensen S.L."/>
            <person name="Zaremba-Niedzwiedzka K."/>
            <person name="Martijn J."/>
            <person name="Lind A.E."/>
            <person name="van Eijk R."/>
            <person name="Schleper C."/>
            <person name="Guy L."/>
            <person name="Ettema T.J."/>
        </authorList>
    </citation>
    <scope>NUCLEOTIDE SEQUENCE</scope>
</reference>
<dbReference type="PANTHER" id="PTHR40547">
    <property type="entry name" value="SLL0298 PROTEIN"/>
    <property type="match status" value="1"/>
</dbReference>
<feature type="domain" description="DUF2062" evidence="2">
    <location>
        <begin position="15"/>
        <end position="159"/>
    </location>
</feature>
<evidence type="ECO:0000256" key="1">
    <source>
        <dbReference type="SAM" id="Phobius"/>
    </source>
</evidence>
<keyword evidence="1" id="KW-1133">Transmembrane helix</keyword>
<evidence type="ECO:0000313" key="3">
    <source>
        <dbReference type="EMBL" id="KKN89368.1"/>
    </source>
</evidence>